<protein>
    <submittedName>
        <fullName evidence="4">Predicted dehydrogenase</fullName>
    </submittedName>
</protein>
<evidence type="ECO:0000313" key="4">
    <source>
        <dbReference type="EMBL" id="SEE87725.1"/>
    </source>
</evidence>
<dbReference type="Gene3D" id="3.40.50.720">
    <property type="entry name" value="NAD(P)-binding Rossmann-like Domain"/>
    <property type="match status" value="1"/>
</dbReference>
<sequence length="379" mass="40526">MRIEETLTAGPVTSSPVRPTSVAIVGTGGIANAHAEALSAQPGLAITAAIDIDPDRAKEFAQKWKIGTTAASIAHAVDQTAPDVVVICTPPSSHVPLALEALGHGLHVVIEKPPAMSLAQMKQLQAAEEGSSGTVSCIFQHRFSSAVQRLRELQESGQLGRPLVGVCNTLWFRNQAYFDVPWRGLWDVEGGGPTMGHGIHQFDLLLHLWGPWSQVSAFAAKLARKTDTEDISAGVVRFESGAIATVINSVISPRETSSIRLDFEYATVELEHLYGYDDGNWVLTPAPGHEYLTELWSSGANSPSGHASQYAVIAKSLREGSEPPVSLRDAYQTVELAAAIYASSITGKPIASGDIGPESPFFGRMDGHLDPWKQEVSFA</sequence>
<dbReference type="EMBL" id="FNTV01000001">
    <property type="protein sequence ID" value="SEE87725.1"/>
    <property type="molecule type" value="Genomic_DNA"/>
</dbReference>
<name>A0A1H5MEJ7_9MICC</name>
<dbReference type="Pfam" id="PF01408">
    <property type="entry name" value="GFO_IDH_MocA"/>
    <property type="match status" value="1"/>
</dbReference>
<dbReference type="PANTHER" id="PTHR43249">
    <property type="entry name" value="UDP-N-ACETYL-2-AMINO-2-DEOXY-D-GLUCURONATE OXIDASE"/>
    <property type="match status" value="1"/>
</dbReference>
<evidence type="ECO:0000256" key="1">
    <source>
        <dbReference type="ARBA" id="ARBA00023027"/>
    </source>
</evidence>
<organism evidence="4 5">
    <name type="scientific">Arthrobacter alpinus</name>
    <dbReference type="NCBI Taxonomy" id="656366"/>
    <lineage>
        <taxon>Bacteria</taxon>
        <taxon>Bacillati</taxon>
        <taxon>Actinomycetota</taxon>
        <taxon>Actinomycetes</taxon>
        <taxon>Micrococcales</taxon>
        <taxon>Micrococcaceae</taxon>
        <taxon>Arthrobacter</taxon>
    </lineage>
</organism>
<feature type="domain" description="GFO/IDH/MocA-like oxidoreductase" evidence="3">
    <location>
        <begin position="147"/>
        <end position="261"/>
    </location>
</feature>
<accession>A0A1H5MEJ7</accession>
<dbReference type="Pfam" id="PF22725">
    <property type="entry name" value="GFO_IDH_MocA_C3"/>
    <property type="match status" value="1"/>
</dbReference>
<dbReference type="SUPFAM" id="SSF55347">
    <property type="entry name" value="Glyceraldehyde-3-phosphate dehydrogenase-like, C-terminal domain"/>
    <property type="match status" value="1"/>
</dbReference>
<evidence type="ECO:0000313" key="5">
    <source>
        <dbReference type="Proteomes" id="UP000182725"/>
    </source>
</evidence>
<dbReference type="InterPro" id="IPR000683">
    <property type="entry name" value="Gfo/Idh/MocA-like_OxRdtase_N"/>
</dbReference>
<dbReference type="AlphaFoldDB" id="A0A1H5MEJ7"/>
<dbReference type="Proteomes" id="UP000182725">
    <property type="component" value="Unassembled WGS sequence"/>
</dbReference>
<dbReference type="GO" id="GO:0000166">
    <property type="term" value="F:nucleotide binding"/>
    <property type="evidence" value="ECO:0007669"/>
    <property type="project" value="InterPro"/>
</dbReference>
<keyword evidence="1" id="KW-0520">NAD</keyword>
<dbReference type="InterPro" id="IPR055170">
    <property type="entry name" value="GFO_IDH_MocA-like_dom"/>
</dbReference>
<feature type="domain" description="Gfo/Idh/MocA-like oxidoreductase N-terminal" evidence="2">
    <location>
        <begin position="21"/>
        <end position="136"/>
    </location>
</feature>
<evidence type="ECO:0000259" key="2">
    <source>
        <dbReference type="Pfam" id="PF01408"/>
    </source>
</evidence>
<proteinExistence type="predicted"/>
<dbReference type="SUPFAM" id="SSF51735">
    <property type="entry name" value="NAD(P)-binding Rossmann-fold domains"/>
    <property type="match status" value="1"/>
</dbReference>
<reference evidence="4 5" key="1">
    <citation type="submission" date="2016-10" db="EMBL/GenBank/DDBJ databases">
        <authorList>
            <person name="de Groot N.N."/>
        </authorList>
    </citation>
    <scope>NUCLEOTIDE SEQUENCE [LARGE SCALE GENOMIC DNA]</scope>
    <source>
        <strain evidence="4 5">DSM 22274</strain>
    </source>
</reference>
<dbReference type="Gene3D" id="3.30.360.10">
    <property type="entry name" value="Dihydrodipicolinate Reductase, domain 2"/>
    <property type="match status" value="1"/>
</dbReference>
<dbReference type="InterPro" id="IPR036291">
    <property type="entry name" value="NAD(P)-bd_dom_sf"/>
</dbReference>
<dbReference type="PANTHER" id="PTHR43249:SF1">
    <property type="entry name" value="D-GLUCOSIDE 3-DEHYDROGENASE"/>
    <property type="match status" value="1"/>
</dbReference>
<gene>
    <name evidence="4" type="ORF">SAMN04489740_2898</name>
</gene>
<evidence type="ECO:0000259" key="3">
    <source>
        <dbReference type="Pfam" id="PF22725"/>
    </source>
</evidence>
<dbReference type="RefSeq" id="WP_083360791.1">
    <property type="nucleotide sequence ID" value="NZ_FNTV01000001.1"/>
</dbReference>
<dbReference type="InterPro" id="IPR052515">
    <property type="entry name" value="Gfo/Idh/MocA_Oxidoreductase"/>
</dbReference>